<keyword evidence="3" id="KW-0507">mRNA processing</keyword>
<dbReference type="PANTHER" id="PTHR11246">
    <property type="entry name" value="PRE-MRNA SPLICING FACTOR"/>
    <property type="match status" value="1"/>
</dbReference>
<evidence type="ECO:0000313" key="11">
    <source>
        <dbReference type="EMBL" id="KAJ3254783.1"/>
    </source>
</evidence>
<comment type="similarity">
    <text evidence="2">Belongs to the crooked-neck family.</text>
</comment>
<keyword evidence="6" id="KW-0508">mRNA splicing</keyword>
<evidence type="ECO:0000256" key="6">
    <source>
        <dbReference type="ARBA" id="ARBA00023187"/>
    </source>
</evidence>
<dbReference type="EMBL" id="JADGKB010000078">
    <property type="protein sequence ID" value="KAJ3254783.1"/>
    <property type="molecule type" value="Genomic_DNA"/>
</dbReference>
<evidence type="ECO:0000313" key="12">
    <source>
        <dbReference type="Proteomes" id="UP001210925"/>
    </source>
</evidence>
<dbReference type="SMART" id="SM00386">
    <property type="entry name" value="HAT"/>
    <property type="match status" value="14"/>
</dbReference>
<evidence type="ECO:0000256" key="1">
    <source>
        <dbReference type="ARBA" id="ARBA00004123"/>
    </source>
</evidence>
<dbReference type="PANTHER" id="PTHR11246:SF3">
    <property type="entry name" value="CROOKED NECK-LIKE PROTEIN 1"/>
    <property type="match status" value="1"/>
</dbReference>
<organism evidence="11 12">
    <name type="scientific">Boothiomyces macroporosus</name>
    <dbReference type="NCBI Taxonomy" id="261099"/>
    <lineage>
        <taxon>Eukaryota</taxon>
        <taxon>Fungi</taxon>
        <taxon>Fungi incertae sedis</taxon>
        <taxon>Chytridiomycota</taxon>
        <taxon>Chytridiomycota incertae sedis</taxon>
        <taxon>Chytridiomycetes</taxon>
        <taxon>Rhizophydiales</taxon>
        <taxon>Terramycetaceae</taxon>
        <taxon>Boothiomyces</taxon>
    </lineage>
</organism>
<name>A0AAD5Y6C7_9FUNG</name>
<dbReference type="GO" id="GO:0000245">
    <property type="term" value="P:spliceosomal complex assembly"/>
    <property type="evidence" value="ECO:0007669"/>
    <property type="project" value="TreeGrafter"/>
</dbReference>
<sequence>MKDLLLPRPADIKNKNPAAIQITAEQILREAKERQEQPNNVAPKQRISGKEELDTYQQQKRREFENIVRRNRTAVGAWLKYAAWEEKQDELERARSIFERALEFEHRSQVIWLKYAEMEMKNKNVNRARNVYDRAVAILPKVDVFWYKYTYMEELLDNPAGARQVFERWMQWEPTEEAWMAYVKFEQRYKEYERARLIFKRFVSVYPQPKNWIKWSKFEEGQRHVDTAREIYEQCISTLGEEFIDQNVYISFAKFETRQKEIDRARAIYQYALDKLPEGLKENLFNEFTLFEKQFGTKDELEDVVVAKRRLKYEDELQKNSHNYDIWFDYIRLEESGGRPEKIRQIYERAIAQVPLVGEKRYWRRYIYIWIFYAVWEELEAKDMDRTKQVYLNALKIIPHKHFTFAKIWNLYARFLVRQHELTAARKQMGKALGICPKEKIFKDYITLELSLREFDRARTLYQKYLEWNPTNCAAWIKFAELERMLGDTERARGIFEIAIKQGELDLPEVLWKAYLDFEVDEEEWEKARELYTRLLDRTSHVKVQISFANFEFTALDNGLLEKRIEAARARFEKSNDWARSQYHKEDRVLLLESWLNFEKEHGDEGSIQKVQNKLPKAVKKRRRVMDEAGNAEGWEEYYDYVFPEDDNDKSNVKLLEIAHQWKEKMAALGSSDEDSDEE</sequence>
<protein>
    <submittedName>
        <fullName evidence="11">Crooked neck-like protein 1</fullName>
    </submittedName>
</protein>
<dbReference type="InterPro" id="IPR011990">
    <property type="entry name" value="TPR-like_helical_dom_sf"/>
</dbReference>
<dbReference type="GO" id="GO:0071011">
    <property type="term" value="C:precatalytic spliceosome"/>
    <property type="evidence" value="ECO:0007669"/>
    <property type="project" value="TreeGrafter"/>
</dbReference>
<feature type="region of interest" description="Disordered" evidence="9">
    <location>
        <begin position="32"/>
        <end position="52"/>
    </location>
</feature>
<evidence type="ECO:0000256" key="2">
    <source>
        <dbReference type="ARBA" id="ARBA00008644"/>
    </source>
</evidence>
<dbReference type="FunFam" id="1.25.40.10:FF:000048">
    <property type="entry name" value="Cell cycle control protein"/>
    <property type="match status" value="1"/>
</dbReference>
<dbReference type="Gene3D" id="1.25.40.10">
    <property type="entry name" value="Tetratricopeptide repeat domain"/>
    <property type="match status" value="3"/>
</dbReference>
<comment type="subcellular location">
    <subcellularLocation>
        <location evidence="1">Nucleus</location>
    </subcellularLocation>
</comment>
<keyword evidence="5" id="KW-0677">Repeat</keyword>
<gene>
    <name evidence="11" type="primary">CRNKL1</name>
    <name evidence="11" type="ORF">HK103_006858</name>
</gene>
<reference evidence="11" key="1">
    <citation type="submission" date="2020-05" db="EMBL/GenBank/DDBJ databases">
        <title>Phylogenomic resolution of chytrid fungi.</title>
        <authorList>
            <person name="Stajich J.E."/>
            <person name="Amses K."/>
            <person name="Simmons R."/>
            <person name="Seto K."/>
            <person name="Myers J."/>
            <person name="Bonds A."/>
            <person name="Quandt C.A."/>
            <person name="Barry K."/>
            <person name="Liu P."/>
            <person name="Grigoriev I."/>
            <person name="Longcore J.E."/>
            <person name="James T.Y."/>
        </authorList>
    </citation>
    <scope>NUCLEOTIDE SEQUENCE</scope>
    <source>
        <strain evidence="11">PLAUS21</strain>
    </source>
</reference>
<dbReference type="AlphaFoldDB" id="A0AAD5Y6C7"/>
<evidence type="ECO:0000256" key="8">
    <source>
        <dbReference type="ARBA" id="ARBA00037040"/>
    </source>
</evidence>
<dbReference type="InterPro" id="IPR055433">
    <property type="entry name" value="HAT_Syf1-like_N"/>
</dbReference>
<comment type="caution">
    <text evidence="11">The sequence shown here is derived from an EMBL/GenBank/DDBJ whole genome shotgun (WGS) entry which is preliminary data.</text>
</comment>
<keyword evidence="12" id="KW-1185">Reference proteome</keyword>
<evidence type="ECO:0000256" key="3">
    <source>
        <dbReference type="ARBA" id="ARBA00022664"/>
    </source>
</evidence>
<feature type="domain" description="Pre-mRNA-splicing factor Syf1-like N-terminal HAT-repeats" evidence="10">
    <location>
        <begin position="63"/>
        <end position="208"/>
    </location>
</feature>
<dbReference type="GO" id="GO:0000974">
    <property type="term" value="C:Prp19 complex"/>
    <property type="evidence" value="ECO:0007669"/>
    <property type="project" value="TreeGrafter"/>
</dbReference>
<dbReference type="InterPro" id="IPR003107">
    <property type="entry name" value="HAT"/>
</dbReference>
<dbReference type="Proteomes" id="UP001210925">
    <property type="component" value="Unassembled WGS sequence"/>
</dbReference>
<dbReference type="GO" id="GO:0071014">
    <property type="term" value="C:post-mRNA release spliceosomal complex"/>
    <property type="evidence" value="ECO:0007669"/>
    <property type="project" value="TreeGrafter"/>
</dbReference>
<evidence type="ECO:0000256" key="7">
    <source>
        <dbReference type="ARBA" id="ARBA00023242"/>
    </source>
</evidence>
<dbReference type="SUPFAM" id="SSF48452">
    <property type="entry name" value="TPR-like"/>
    <property type="match status" value="2"/>
</dbReference>
<evidence type="ECO:0000256" key="4">
    <source>
        <dbReference type="ARBA" id="ARBA00022728"/>
    </source>
</evidence>
<keyword evidence="7" id="KW-0539">Nucleus</keyword>
<accession>A0AAD5Y6C7</accession>
<dbReference type="InterPro" id="IPR045075">
    <property type="entry name" value="Syf1-like"/>
</dbReference>
<evidence type="ECO:0000256" key="5">
    <source>
        <dbReference type="ARBA" id="ARBA00022737"/>
    </source>
</evidence>
<dbReference type="FunFam" id="1.25.40.10:FF:000796">
    <property type="entry name" value="Crooked neck pre-mRNA splicing factor 1"/>
    <property type="match status" value="1"/>
</dbReference>
<feature type="domain" description="Pre-mRNA-splicing factor Syf1-like N-terminal HAT-repeats" evidence="10">
    <location>
        <begin position="311"/>
        <end position="470"/>
    </location>
</feature>
<dbReference type="GO" id="GO:0071007">
    <property type="term" value="C:U2-type catalytic step 2 spliceosome"/>
    <property type="evidence" value="ECO:0007669"/>
    <property type="project" value="TreeGrafter"/>
</dbReference>
<comment type="function">
    <text evidence="8">Involved in pre-mRNA splicing and cell cycle progression. Required for the spliceosome assembly and initiation of the DNA replication.</text>
</comment>
<proteinExistence type="inferred from homology"/>
<dbReference type="Pfam" id="PF23233">
    <property type="entry name" value="HAT_Syf1_CNRKL1_N"/>
    <property type="match status" value="2"/>
</dbReference>
<evidence type="ECO:0000259" key="10">
    <source>
        <dbReference type="Pfam" id="PF23233"/>
    </source>
</evidence>
<dbReference type="FunFam" id="1.25.40.10:FF:000306">
    <property type="entry name" value="Cell cycle control protein cwf4"/>
    <property type="match status" value="1"/>
</dbReference>
<evidence type="ECO:0000256" key="9">
    <source>
        <dbReference type="SAM" id="MobiDB-lite"/>
    </source>
</evidence>
<keyword evidence="4" id="KW-0747">Spliceosome</keyword>